<evidence type="ECO:0000256" key="1">
    <source>
        <dbReference type="SAM" id="MobiDB-lite"/>
    </source>
</evidence>
<reference evidence="4" key="2">
    <citation type="submission" date="2015-07" db="EMBL/GenBank/DDBJ databases">
        <title>Contrasting host-pathogen interactions and genome evolution in two generalist and specialist microsporidian pathogens of mosquitoes.</title>
        <authorList>
            <consortium name="The Broad Institute Genomics Platform"/>
            <consortium name="The Broad Institute Genome Sequencing Center for Infectious Disease"/>
            <person name="Cuomo C.A."/>
            <person name="Sanscrainte N.D."/>
            <person name="Goldberg J.M."/>
            <person name="Heiman D."/>
            <person name="Young S."/>
            <person name="Zeng Q."/>
            <person name="Becnel J.J."/>
            <person name="Birren B.W."/>
        </authorList>
    </citation>
    <scope>NUCLEOTIDE SEQUENCE [LARGE SCALE GENOMIC DNA]</scope>
    <source>
        <strain evidence="4">USNM 41457</strain>
    </source>
</reference>
<comment type="caution">
    <text evidence="3">The sequence shown here is derived from an EMBL/GenBank/DDBJ whole genome shotgun (WGS) entry which is preliminary data.</text>
</comment>
<feature type="compositionally biased region" description="Polar residues" evidence="1">
    <location>
        <begin position="236"/>
        <end position="249"/>
    </location>
</feature>
<dbReference type="VEuPathDB" id="MicrosporidiaDB:EDEG_03118"/>
<gene>
    <name evidence="3" type="ORF">EDEG_03118</name>
</gene>
<feature type="transmembrane region" description="Helical" evidence="2">
    <location>
        <begin position="12"/>
        <end position="33"/>
    </location>
</feature>
<dbReference type="EMBL" id="AFBI03000070">
    <property type="protein sequence ID" value="EJW02468.1"/>
    <property type="molecule type" value="Genomic_DNA"/>
</dbReference>
<name>J8ZRZ0_EDHAE</name>
<dbReference type="HOGENOM" id="CLU_787612_0_0_1"/>
<evidence type="ECO:0000313" key="3">
    <source>
        <dbReference type="EMBL" id="EJW02468.1"/>
    </source>
</evidence>
<keyword evidence="2" id="KW-1133">Transmembrane helix</keyword>
<evidence type="ECO:0000256" key="2">
    <source>
        <dbReference type="SAM" id="Phobius"/>
    </source>
</evidence>
<feature type="compositionally biased region" description="Low complexity" evidence="1">
    <location>
        <begin position="250"/>
        <end position="264"/>
    </location>
</feature>
<keyword evidence="2" id="KW-0812">Transmembrane</keyword>
<protein>
    <submittedName>
        <fullName evidence="3">Uncharacterized protein</fullName>
    </submittedName>
</protein>
<keyword evidence="2" id="KW-0472">Membrane</keyword>
<proteinExistence type="predicted"/>
<sequence length="352" mass="41181">MVIFLRRKTIFVKIIITMMIILIVTVRVKSVLYEVIIITMEMSTIKIITTKSTMNLDVIIIQRKVKIIYARQILWVKTEIFFSRRSENIFAKRSKYGENGCYLKSKENNFYKTSCSSNKNEYYTRKYENCYSNNSEDCLSNSGKVMLDKLKPQNTNEMFKEMNVSENFSKTFSGAKYSPFKNSSTISEIPNRTSFENCTPQCNDFSRNAKESKEKCSSATIFDVKNKKYHRDDSGYRSSNNESNVQDNKNYINDNNYRSSNNENNVTDIKDYINDNNYRNSNNESNFTFIKDYRNSNNKNNFTDIDDYRNSNTYRSSKIKVMLLILKIANIIVILENTKTTKIITTTGMLIM</sequence>
<dbReference type="Proteomes" id="UP000003163">
    <property type="component" value="Unassembled WGS sequence"/>
</dbReference>
<dbReference type="AlphaFoldDB" id="J8ZRZ0"/>
<evidence type="ECO:0000313" key="4">
    <source>
        <dbReference type="Proteomes" id="UP000003163"/>
    </source>
</evidence>
<accession>J8ZRZ0</accession>
<organism evidence="3 4">
    <name type="scientific">Edhazardia aedis (strain USNM 41457)</name>
    <name type="common">Microsporidian parasite</name>
    <dbReference type="NCBI Taxonomy" id="1003232"/>
    <lineage>
        <taxon>Eukaryota</taxon>
        <taxon>Fungi</taxon>
        <taxon>Fungi incertae sedis</taxon>
        <taxon>Microsporidia</taxon>
        <taxon>Edhazardia</taxon>
    </lineage>
</organism>
<dbReference type="InParanoid" id="J8ZRZ0"/>
<feature type="region of interest" description="Disordered" evidence="1">
    <location>
        <begin position="230"/>
        <end position="264"/>
    </location>
</feature>
<reference evidence="3 4" key="1">
    <citation type="submission" date="2011-08" db="EMBL/GenBank/DDBJ databases">
        <authorList>
            <person name="Liu Z.J."/>
            <person name="Shi F.L."/>
            <person name="Lu J.Q."/>
            <person name="Li M."/>
            <person name="Wang Z.L."/>
        </authorList>
    </citation>
    <scope>NUCLEOTIDE SEQUENCE [LARGE SCALE GENOMIC DNA]</scope>
    <source>
        <strain evidence="3 4">USNM 41457</strain>
    </source>
</reference>
<keyword evidence="4" id="KW-1185">Reference proteome</keyword>